<keyword evidence="2" id="KW-0813">Transport</keyword>
<evidence type="ECO:0000256" key="4">
    <source>
        <dbReference type="ARBA" id="ARBA00022989"/>
    </source>
</evidence>
<evidence type="ECO:0000256" key="8">
    <source>
        <dbReference type="ARBA" id="ARBA00023201"/>
    </source>
</evidence>
<feature type="transmembrane region" description="Helical" evidence="9">
    <location>
        <begin position="196"/>
        <end position="214"/>
    </location>
</feature>
<dbReference type="PANTHER" id="PTHR10110">
    <property type="entry name" value="SODIUM/HYDROGEN EXCHANGER"/>
    <property type="match status" value="1"/>
</dbReference>
<sequence>MSNTVRERKDSAALLVLSAVCLALITILSVWKLKQFKYRLINEAGGAMFYGVFLGLALKYLWSDREEHLENMGNVCSCHGLNSTPRVIMVNTSSHGHCYRHIGKMGQRCSQLSSPHMDTLNPEVLFNLFLPPIIFFGAYTLNQRRFIENLGSVLTYAFLGTMISSLCIGACVYGFTRLMVLLERAADGEFSLTDCLLFGAIMSATDPVSVLGLLSDLHVDLNLHALLFGESVLNDAVAIVLTHAIASYDQMGRGNLFDPPAFLRSVGFFLGVLIGSFLLGFIFTVITALISFQPLLIPPP</sequence>
<gene>
    <name evidence="11" type="ORF">CRENBAI_004215</name>
</gene>
<name>A0AAV9QR44_9TELE</name>
<evidence type="ECO:0000256" key="2">
    <source>
        <dbReference type="ARBA" id="ARBA00022448"/>
    </source>
</evidence>
<organism evidence="11 12">
    <name type="scientific">Crenichthys baileyi</name>
    <name type="common">White River springfish</name>
    <dbReference type="NCBI Taxonomy" id="28760"/>
    <lineage>
        <taxon>Eukaryota</taxon>
        <taxon>Metazoa</taxon>
        <taxon>Chordata</taxon>
        <taxon>Craniata</taxon>
        <taxon>Vertebrata</taxon>
        <taxon>Euteleostomi</taxon>
        <taxon>Actinopterygii</taxon>
        <taxon>Neopterygii</taxon>
        <taxon>Teleostei</taxon>
        <taxon>Neoteleostei</taxon>
        <taxon>Acanthomorphata</taxon>
        <taxon>Ovalentaria</taxon>
        <taxon>Atherinomorphae</taxon>
        <taxon>Cyprinodontiformes</taxon>
        <taxon>Goodeidae</taxon>
        <taxon>Crenichthys</taxon>
    </lineage>
</organism>
<protein>
    <recommendedName>
        <fullName evidence="10">Cation/H+ exchanger transmembrane domain-containing protein</fullName>
    </recommendedName>
</protein>
<feature type="transmembrane region" description="Helical" evidence="9">
    <location>
        <begin position="266"/>
        <end position="292"/>
    </location>
</feature>
<feature type="transmembrane region" description="Helical" evidence="9">
    <location>
        <begin position="124"/>
        <end position="141"/>
    </location>
</feature>
<feature type="domain" description="Cation/H+ exchanger transmembrane" evidence="10">
    <location>
        <begin position="119"/>
        <end position="291"/>
    </location>
</feature>
<dbReference type="EMBL" id="JAHHUM010003005">
    <property type="protein sequence ID" value="KAK5598794.1"/>
    <property type="molecule type" value="Genomic_DNA"/>
</dbReference>
<feature type="transmembrane region" description="Helical" evidence="9">
    <location>
        <begin position="12"/>
        <end position="31"/>
    </location>
</feature>
<dbReference type="PRINTS" id="PR01084">
    <property type="entry name" value="NAHEXCHNGR"/>
</dbReference>
<dbReference type="Pfam" id="PF00999">
    <property type="entry name" value="Na_H_Exchanger"/>
    <property type="match status" value="1"/>
</dbReference>
<comment type="caution">
    <text evidence="11">The sequence shown here is derived from an EMBL/GenBank/DDBJ whole genome shotgun (WGS) entry which is preliminary data.</text>
</comment>
<keyword evidence="4 9" id="KW-1133">Transmembrane helix</keyword>
<keyword evidence="12" id="KW-1185">Reference proteome</keyword>
<dbReference type="PANTHER" id="PTHR10110:SF61">
    <property type="entry name" value="SODIUM_HYDROGEN EXCHANGER 9"/>
    <property type="match status" value="1"/>
</dbReference>
<evidence type="ECO:0000313" key="12">
    <source>
        <dbReference type="Proteomes" id="UP001311232"/>
    </source>
</evidence>
<evidence type="ECO:0000313" key="11">
    <source>
        <dbReference type="EMBL" id="KAK5598794.1"/>
    </source>
</evidence>
<dbReference type="AlphaFoldDB" id="A0AAV9QR44"/>
<comment type="subcellular location">
    <subcellularLocation>
        <location evidence="1">Membrane</location>
        <topology evidence="1">Multi-pass membrane protein</topology>
    </subcellularLocation>
</comment>
<dbReference type="Proteomes" id="UP001311232">
    <property type="component" value="Unassembled WGS sequence"/>
</dbReference>
<dbReference type="GO" id="GO:0005886">
    <property type="term" value="C:plasma membrane"/>
    <property type="evidence" value="ECO:0007669"/>
    <property type="project" value="TreeGrafter"/>
</dbReference>
<dbReference type="GO" id="GO:0015385">
    <property type="term" value="F:sodium:proton antiporter activity"/>
    <property type="evidence" value="ECO:0007669"/>
    <property type="project" value="InterPro"/>
</dbReference>
<evidence type="ECO:0000256" key="6">
    <source>
        <dbReference type="ARBA" id="ARBA00023065"/>
    </source>
</evidence>
<keyword evidence="8" id="KW-0739">Sodium transport</keyword>
<feature type="transmembrane region" description="Helical" evidence="9">
    <location>
        <begin position="43"/>
        <end position="62"/>
    </location>
</feature>
<evidence type="ECO:0000256" key="7">
    <source>
        <dbReference type="ARBA" id="ARBA00023136"/>
    </source>
</evidence>
<evidence type="ECO:0000256" key="1">
    <source>
        <dbReference type="ARBA" id="ARBA00004141"/>
    </source>
</evidence>
<dbReference type="GO" id="GO:0051453">
    <property type="term" value="P:regulation of intracellular pH"/>
    <property type="evidence" value="ECO:0007669"/>
    <property type="project" value="TreeGrafter"/>
</dbReference>
<reference evidence="11 12" key="1">
    <citation type="submission" date="2021-06" db="EMBL/GenBank/DDBJ databases">
        <authorList>
            <person name="Palmer J.M."/>
        </authorList>
    </citation>
    <scope>NUCLEOTIDE SEQUENCE [LARGE SCALE GENOMIC DNA]</scope>
    <source>
        <strain evidence="11 12">MEX-2019</strain>
        <tissue evidence="11">Muscle</tissue>
    </source>
</reference>
<dbReference type="GO" id="GO:0055037">
    <property type="term" value="C:recycling endosome"/>
    <property type="evidence" value="ECO:0007669"/>
    <property type="project" value="TreeGrafter"/>
</dbReference>
<dbReference type="InterPro" id="IPR004709">
    <property type="entry name" value="NaH_exchanger"/>
</dbReference>
<dbReference type="GO" id="GO:0015386">
    <property type="term" value="F:potassium:proton antiporter activity"/>
    <property type="evidence" value="ECO:0007669"/>
    <property type="project" value="TreeGrafter"/>
</dbReference>
<keyword evidence="5" id="KW-0915">Sodium</keyword>
<dbReference type="InterPro" id="IPR018422">
    <property type="entry name" value="Cation/H_exchanger_CPA1"/>
</dbReference>
<keyword evidence="7 9" id="KW-0472">Membrane</keyword>
<proteinExistence type="predicted"/>
<keyword evidence="6" id="KW-0406">Ion transport</keyword>
<feature type="transmembrane region" description="Helical" evidence="9">
    <location>
        <begin position="226"/>
        <end position="246"/>
    </location>
</feature>
<dbReference type="InterPro" id="IPR006153">
    <property type="entry name" value="Cation/H_exchanger_TM"/>
</dbReference>
<dbReference type="Gene3D" id="6.10.140.1330">
    <property type="match status" value="1"/>
</dbReference>
<evidence type="ECO:0000256" key="9">
    <source>
        <dbReference type="SAM" id="Phobius"/>
    </source>
</evidence>
<accession>A0AAV9QR44</accession>
<evidence type="ECO:0000259" key="10">
    <source>
        <dbReference type="Pfam" id="PF00999"/>
    </source>
</evidence>
<evidence type="ECO:0000256" key="5">
    <source>
        <dbReference type="ARBA" id="ARBA00023053"/>
    </source>
</evidence>
<keyword evidence="3 9" id="KW-0812">Transmembrane</keyword>
<evidence type="ECO:0000256" key="3">
    <source>
        <dbReference type="ARBA" id="ARBA00022692"/>
    </source>
</evidence>
<dbReference type="GO" id="GO:0098719">
    <property type="term" value="P:sodium ion import across plasma membrane"/>
    <property type="evidence" value="ECO:0007669"/>
    <property type="project" value="TreeGrafter"/>
</dbReference>
<feature type="transmembrane region" description="Helical" evidence="9">
    <location>
        <begin position="153"/>
        <end position="176"/>
    </location>
</feature>